<sequence length="261" mass="30853">MAAGYDEDSSNQSQSDFTEDEDDQGYQQGELPEEGLDADLKGQSLEQILSLKDSVGLRTYKTAIGLEDVGKSKTRRKKFRRENKNRPREISSKIPVSGARNIFAVKKKVRADPRFEEGFDEVQSRNKIKAEHRMRQRHREYSFLDDIRRKEKQELEEKLAEGTYDLDEHRKAQKLLQKIRSREVTQTQRRLRTDIDQKYSSFLKEARESGQEVKYMNKKDRKKAELISKYKELKKTGKLDKYLEKKRKKNASRDRKKMLQV</sequence>
<comment type="subunit">
    <text evidence="6">Associates with 90S and pre-40S pre-ribosomal particles.</text>
</comment>
<keyword evidence="8" id="KW-1185">Reference proteome</keyword>
<dbReference type="PANTHER" id="PTHR21738:SF0">
    <property type="entry name" value="RIBOSOMAL RNA PROCESSING PROTEIN 36 HOMOLOG"/>
    <property type="match status" value="1"/>
</dbReference>
<keyword evidence="5 6" id="KW-0539">Nucleus</keyword>
<comment type="subcellular location">
    <subcellularLocation>
        <location evidence="1 6">Nucleus</location>
        <location evidence="1 6">Nucleolus</location>
    </subcellularLocation>
</comment>
<comment type="function">
    <text evidence="6">Component of the 90S pre-ribosome involved in the maturation of rRNAs. Required for early cleavages of the pre-RNAs in the 40S ribosomal subunit maturation pathway.</text>
</comment>
<feature type="compositionally biased region" description="Basic and acidic residues" evidence="7">
    <location>
        <begin position="82"/>
        <end position="91"/>
    </location>
</feature>
<proteinExistence type="inferred from homology"/>
<dbReference type="InterPro" id="IPR009292">
    <property type="entry name" value="RRP36"/>
</dbReference>
<dbReference type="AlphaFoldDB" id="A0AAJ7L6P3"/>
<evidence type="ECO:0000256" key="2">
    <source>
        <dbReference type="ARBA" id="ARBA00009418"/>
    </source>
</evidence>
<evidence type="ECO:0000313" key="9">
    <source>
        <dbReference type="RefSeq" id="XP_018497527.1"/>
    </source>
</evidence>
<evidence type="ECO:0000256" key="3">
    <source>
        <dbReference type="ARBA" id="ARBA00022517"/>
    </source>
</evidence>
<feature type="region of interest" description="Disordered" evidence="7">
    <location>
        <begin position="70"/>
        <end position="94"/>
    </location>
</feature>
<protein>
    <recommendedName>
        <fullName evidence="6">rRNA biogenesis protein RRP36</fullName>
    </recommendedName>
</protein>
<dbReference type="RefSeq" id="XP_018497527.1">
    <property type="nucleotide sequence ID" value="XM_018642011.1"/>
</dbReference>
<feature type="compositionally biased region" description="Basic residues" evidence="7">
    <location>
        <begin position="72"/>
        <end position="81"/>
    </location>
</feature>
<evidence type="ECO:0000256" key="6">
    <source>
        <dbReference type="RuleBase" id="RU368027"/>
    </source>
</evidence>
<accession>A0AAJ7L6P3</accession>
<dbReference type="GO" id="GO:0005730">
    <property type="term" value="C:nucleolus"/>
    <property type="evidence" value="ECO:0007669"/>
    <property type="project" value="UniProtKB-SubCell"/>
</dbReference>
<evidence type="ECO:0000256" key="1">
    <source>
        <dbReference type="ARBA" id="ARBA00004604"/>
    </source>
</evidence>
<name>A0AAJ7L6P3_9ACAR</name>
<reference evidence="9" key="1">
    <citation type="submission" date="2025-08" db="UniProtKB">
        <authorList>
            <consortium name="RefSeq"/>
        </authorList>
    </citation>
    <scope>IDENTIFICATION</scope>
</reference>
<comment type="similarity">
    <text evidence="2 6">Belongs to the RRP36 family.</text>
</comment>
<dbReference type="PANTHER" id="PTHR21738">
    <property type="entry name" value="RIBOSOMAL RNA PROCESSING PROTEIN 36 HOMOLOG"/>
    <property type="match status" value="1"/>
</dbReference>
<dbReference type="Pfam" id="PF06102">
    <property type="entry name" value="RRP36"/>
    <property type="match status" value="1"/>
</dbReference>
<organism evidence="8 9">
    <name type="scientific">Galendromus occidentalis</name>
    <name type="common">western predatory mite</name>
    <dbReference type="NCBI Taxonomy" id="34638"/>
    <lineage>
        <taxon>Eukaryota</taxon>
        <taxon>Metazoa</taxon>
        <taxon>Ecdysozoa</taxon>
        <taxon>Arthropoda</taxon>
        <taxon>Chelicerata</taxon>
        <taxon>Arachnida</taxon>
        <taxon>Acari</taxon>
        <taxon>Parasitiformes</taxon>
        <taxon>Mesostigmata</taxon>
        <taxon>Gamasina</taxon>
        <taxon>Phytoseioidea</taxon>
        <taxon>Phytoseiidae</taxon>
        <taxon>Typhlodrominae</taxon>
        <taxon>Galendromus</taxon>
    </lineage>
</organism>
<dbReference type="KEGG" id="goe:100899539"/>
<keyword evidence="3 6" id="KW-0690">Ribosome biogenesis</keyword>
<keyword evidence="4 6" id="KW-0698">rRNA processing</keyword>
<dbReference type="GO" id="GO:0030686">
    <property type="term" value="C:90S preribosome"/>
    <property type="evidence" value="ECO:0007669"/>
    <property type="project" value="TreeGrafter"/>
</dbReference>
<feature type="compositionally biased region" description="Basic residues" evidence="7">
    <location>
        <begin position="244"/>
        <end position="261"/>
    </location>
</feature>
<evidence type="ECO:0000256" key="7">
    <source>
        <dbReference type="SAM" id="MobiDB-lite"/>
    </source>
</evidence>
<feature type="region of interest" description="Disordered" evidence="7">
    <location>
        <begin position="1"/>
        <end position="39"/>
    </location>
</feature>
<feature type="region of interest" description="Disordered" evidence="7">
    <location>
        <begin position="241"/>
        <end position="261"/>
    </location>
</feature>
<keyword evidence="6" id="KW-0687">Ribonucleoprotein</keyword>
<dbReference type="Proteomes" id="UP000694867">
    <property type="component" value="Unplaced"/>
</dbReference>
<dbReference type="GO" id="GO:0000462">
    <property type="term" value="P:maturation of SSU-rRNA from tricistronic rRNA transcript (SSU-rRNA, 5.8S rRNA, LSU-rRNA)"/>
    <property type="evidence" value="ECO:0007669"/>
    <property type="project" value="TreeGrafter"/>
</dbReference>
<evidence type="ECO:0000313" key="8">
    <source>
        <dbReference type="Proteomes" id="UP000694867"/>
    </source>
</evidence>
<dbReference type="GeneID" id="100899539"/>
<evidence type="ECO:0000256" key="4">
    <source>
        <dbReference type="ARBA" id="ARBA00022552"/>
    </source>
</evidence>
<evidence type="ECO:0000256" key="5">
    <source>
        <dbReference type="ARBA" id="ARBA00023242"/>
    </source>
</evidence>
<gene>
    <name evidence="9" type="primary">LOC100899539</name>
</gene>